<dbReference type="Pfam" id="PF06276">
    <property type="entry name" value="FhuF"/>
    <property type="match status" value="1"/>
</dbReference>
<dbReference type="InterPro" id="IPR007310">
    <property type="entry name" value="Aerobactin_biosyn_IucA/IucC_N"/>
</dbReference>
<dbReference type="InterPro" id="IPR037455">
    <property type="entry name" value="LucA/IucC-like"/>
</dbReference>
<protein>
    <submittedName>
        <fullName evidence="5">IucA/IucC family protein</fullName>
    </submittedName>
</protein>
<evidence type="ECO:0000259" key="3">
    <source>
        <dbReference type="Pfam" id="PF04183"/>
    </source>
</evidence>
<dbReference type="Gene3D" id="6.10.250.3370">
    <property type="match status" value="1"/>
</dbReference>
<evidence type="ECO:0000259" key="4">
    <source>
        <dbReference type="Pfam" id="PF06276"/>
    </source>
</evidence>
<gene>
    <name evidence="5" type="ORF">GCM10009854_47660</name>
</gene>
<dbReference type="Proteomes" id="UP001501218">
    <property type="component" value="Unassembled WGS sequence"/>
</dbReference>
<comment type="caution">
    <text evidence="5">The sequence shown here is derived from an EMBL/GenBank/DDBJ whole genome shotgun (WGS) entry which is preliminary data.</text>
</comment>
<name>A0ABP5TV31_9PSEU</name>
<comment type="pathway">
    <text evidence="1">Siderophore biosynthesis.</text>
</comment>
<keyword evidence="6" id="KW-1185">Reference proteome</keyword>
<evidence type="ECO:0000313" key="6">
    <source>
        <dbReference type="Proteomes" id="UP001501218"/>
    </source>
</evidence>
<proteinExistence type="inferred from homology"/>
<dbReference type="PANTHER" id="PTHR34384">
    <property type="entry name" value="L-2,3-DIAMINOPROPANOATE--CITRATE LIGASE"/>
    <property type="match status" value="1"/>
</dbReference>
<sequence length="568" mass="61431">MTTVTGNDSALDTERIAESATVNGILRCWVRENGVQVPESVDLHLPLKVASTAVCAEVRYCSPTGHHRFGDVRFPSGAAVNAVTLAALLTAEASAGNTSDPAAALDLVERVADSQRRTATHLRERQAELDASPDTSPFLAAEQALVLGHPLHPTPKSRVGWTDSEAAAYSPELCGSFQLHWFAADRSVVSGEGAAVDRLDGFAPETPEGMVAVPVHPWQASEVRKRQSVEALFDAGLLRDLGSSGPPWYATASIRTLYRPDAPVMLKCSLALPITNSKRENLRKELLRGAEIDRLLDAGLAAAIADAHPNFAIVRDPAWLTVDLLPGSAEGESGLEVVLRDNPFTPQQQVVCVAGLLAERPDVGRSALGTLIARLADRVGTTTAEVAERWCAHYFDELIAPVLWLYREHGVGLEAHQQNTLVSLDVDGWPCGGWYRDNQGYYLSETRVGELEEYLPGVGRAGDNRVDDAVIDERLSYYIGINNLLGLVGAFGSQGLADERRLLAVLADRLRPFADLTLVRNLLNEKTLRCKANLLTRLDGLDELVGPLETQSVYVDLANPFVEGECTA</sequence>
<accession>A0ABP5TV31</accession>
<organism evidence="5 6">
    <name type="scientific">Saccharopolyspora halophila</name>
    <dbReference type="NCBI Taxonomy" id="405551"/>
    <lineage>
        <taxon>Bacteria</taxon>
        <taxon>Bacillati</taxon>
        <taxon>Actinomycetota</taxon>
        <taxon>Actinomycetes</taxon>
        <taxon>Pseudonocardiales</taxon>
        <taxon>Pseudonocardiaceae</taxon>
        <taxon>Saccharopolyspora</taxon>
    </lineage>
</organism>
<comment type="similarity">
    <text evidence="2">Belongs to the IucA/IucC family.</text>
</comment>
<dbReference type="PANTHER" id="PTHR34384:SF5">
    <property type="entry name" value="L-2,3-DIAMINOPROPANOATE--CITRATE LIGASE"/>
    <property type="match status" value="1"/>
</dbReference>
<feature type="domain" description="Aerobactin siderophore biosynthesis IucA/IucC-like C-terminal" evidence="4">
    <location>
        <begin position="389"/>
        <end position="544"/>
    </location>
</feature>
<feature type="domain" description="Aerobactin siderophore biosynthesis IucA/IucC N-terminal" evidence="3">
    <location>
        <begin position="138"/>
        <end position="358"/>
    </location>
</feature>
<dbReference type="EMBL" id="BAAARA010000023">
    <property type="protein sequence ID" value="GAA2362454.1"/>
    <property type="molecule type" value="Genomic_DNA"/>
</dbReference>
<evidence type="ECO:0000313" key="5">
    <source>
        <dbReference type="EMBL" id="GAA2362454.1"/>
    </source>
</evidence>
<evidence type="ECO:0000256" key="1">
    <source>
        <dbReference type="ARBA" id="ARBA00004924"/>
    </source>
</evidence>
<dbReference type="InterPro" id="IPR022770">
    <property type="entry name" value="IucA/IucC-like_C"/>
</dbReference>
<dbReference type="RefSeq" id="WP_344137358.1">
    <property type="nucleotide sequence ID" value="NZ_BAAARA010000023.1"/>
</dbReference>
<dbReference type="Pfam" id="PF04183">
    <property type="entry name" value="IucA_IucC"/>
    <property type="match status" value="1"/>
</dbReference>
<dbReference type="Gene3D" id="1.10.510.40">
    <property type="match status" value="1"/>
</dbReference>
<evidence type="ECO:0000256" key="2">
    <source>
        <dbReference type="ARBA" id="ARBA00007832"/>
    </source>
</evidence>
<reference evidence="6" key="1">
    <citation type="journal article" date="2019" name="Int. J. Syst. Evol. Microbiol.">
        <title>The Global Catalogue of Microorganisms (GCM) 10K type strain sequencing project: providing services to taxonomists for standard genome sequencing and annotation.</title>
        <authorList>
            <consortium name="The Broad Institute Genomics Platform"/>
            <consortium name="The Broad Institute Genome Sequencing Center for Infectious Disease"/>
            <person name="Wu L."/>
            <person name="Ma J."/>
        </authorList>
    </citation>
    <scope>NUCLEOTIDE SEQUENCE [LARGE SCALE GENOMIC DNA]</scope>
    <source>
        <strain evidence="6">JCM 16221</strain>
    </source>
</reference>